<evidence type="ECO:0000256" key="3">
    <source>
        <dbReference type="ARBA" id="ARBA00022989"/>
    </source>
</evidence>
<feature type="domain" description="STAS" evidence="8">
    <location>
        <begin position="774"/>
        <end position="891"/>
    </location>
</feature>
<feature type="transmembrane region" description="Helical" evidence="6">
    <location>
        <begin position="480"/>
        <end position="502"/>
    </location>
</feature>
<dbReference type="EMBL" id="JAJVDC020000111">
    <property type="protein sequence ID" value="KAL1624006.1"/>
    <property type="molecule type" value="Genomic_DNA"/>
</dbReference>
<feature type="compositionally biased region" description="Basic and acidic residues" evidence="5">
    <location>
        <begin position="177"/>
        <end position="187"/>
    </location>
</feature>
<feature type="transmembrane region" description="Helical" evidence="6">
    <location>
        <begin position="704"/>
        <end position="736"/>
    </location>
</feature>
<feature type="transmembrane region" description="Helical" evidence="6">
    <location>
        <begin position="404"/>
        <end position="430"/>
    </location>
</feature>
<feature type="compositionally biased region" description="Polar residues" evidence="5">
    <location>
        <begin position="37"/>
        <end position="48"/>
    </location>
</feature>
<comment type="caution">
    <text evidence="9">The sequence shown here is derived from an EMBL/GenBank/DDBJ whole genome shotgun (WGS) entry which is preliminary data.</text>
</comment>
<feature type="transmembrane region" description="Helical" evidence="6">
    <location>
        <begin position="620"/>
        <end position="639"/>
    </location>
</feature>
<dbReference type="InterPro" id="IPR018490">
    <property type="entry name" value="cNMP-bd_dom_sf"/>
</dbReference>
<dbReference type="InterPro" id="IPR014710">
    <property type="entry name" value="RmlC-like_jellyroll"/>
</dbReference>
<dbReference type="PROSITE" id="PS50801">
    <property type="entry name" value="STAS"/>
    <property type="match status" value="1"/>
</dbReference>
<name>A0ABR3SMW4_9PEZI</name>
<feature type="compositionally biased region" description="Polar residues" evidence="5">
    <location>
        <begin position="85"/>
        <end position="98"/>
    </location>
</feature>
<evidence type="ECO:0000313" key="10">
    <source>
        <dbReference type="Proteomes" id="UP001521116"/>
    </source>
</evidence>
<dbReference type="InterPro" id="IPR002645">
    <property type="entry name" value="STAS_dom"/>
</dbReference>
<dbReference type="InterPro" id="IPR011547">
    <property type="entry name" value="SLC26A/SulP_dom"/>
</dbReference>
<feature type="region of interest" description="Disordered" evidence="5">
    <location>
        <begin position="907"/>
        <end position="928"/>
    </location>
</feature>
<feature type="transmembrane region" description="Helical" evidence="6">
    <location>
        <begin position="579"/>
        <end position="600"/>
    </location>
</feature>
<dbReference type="InterPro" id="IPR036513">
    <property type="entry name" value="STAS_dom_sf"/>
</dbReference>
<accession>A0ABR3SMW4</accession>
<feature type="compositionally biased region" description="Polar residues" evidence="5">
    <location>
        <begin position="65"/>
        <end position="76"/>
    </location>
</feature>
<dbReference type="CDD" id="cd00038">
    <property type="entry name" value="CAP_ED"/>
    <property type="match status" value="1"/>
</dbReference>
<organism evidence="9 10">
    <name type="scientific">Neofusicoccum ribis</name>
    <dbReference type="NCBI Taxonomy" id="45134"/>
    <lineage>
        <taxon>Eukaryota</taxon>
        <taxon>Fungi</taxon>
        <taxon>Dikarya</taxon>
        <taxon>Ascomycota</taxon>
        <taxon>Pezizomycotina</taxon>
        <taxon>Dothideomycetes</taxon>
        <taxon>Dothideomycetes incertae sedis</taxon>
        <taxon>Botryosphaeriales</taxon>
        <taxon>Botryosphaeriaceae</taxon>
        <taxon>Neofusicoccum</taxon>
    </lineage>
</organism>
<feature type="transmembrane region" description="Helical" evidence="6">
    <location>
        <begin position="514"/>
        <end position="535"/>
    </location>
</feature>
<evidence type="ECO:0000259" key="8">
    <source>
        <dbReference type="PROSITE" id="PS50801"/>
    </source>
</evidence>
<keyword evidence="4 6" id="KW-0472">Membrane</keyword>
<dbReference type="SMART" id="SM00100">
    <property type="entry name" value="cNMP"/>
    <property type="match status" value="1"/>
</dbReference>
<evidence type="ECO:0000256" key="1">
    <source>
        <dbReference type="ARBA" id="ARBA00004141"/>
    </source>
</evidence>
<dbReference type="Pfam" id="PF00027">
    <property type="entry name" value="cNMP_binding"/>
    <property type="match status" value="1"/>
</dbReference>
<evidence type="ECO:0008006" key="11">
    <source>
        <dbReference type="Google" id="ProtNLM"/>
    </source>
</evidence>
<keyword evidence="2 6" id="KW-0812">Transmembrane</keyword>
<dbReference type="InterPro" id="IPR052706">
    <property type="entry name" value="Membrane-Transporter-like"/>
</dbReference>
<evidence type="ECO:0000256" key="6">
    <source>
        <dbReference type="SAM" id="Phobius"/>
    </source>
</evidence>
<feature type="domain" description="Cyclic nucleotide-binding" evidence="7">
    <location>
        <begin position="1002"/>
        <end position="1086"/>
    </location>
</feature>
<dbReference type="PANTHER" id="PTHR43310:SF4">
    <property type="entry name" value="AFR304WP"/>
    <property type="match status" value="1"/>
</dbReference>
<evidence type="ECO:0000259" key="7">
    <source>
        <dbReference type="PROSITE" id="PS50042"/>
    </source>
</evidence>
<dbReference type="CDD" id="cd07042">
    <property type="entry name" value="STAS_SulP_like_sulfate_transporter"/>
    <property type="match status" value="1"/>
</dbReference>
<dbReference type="PROSITE" id="PS50042">
    <property type="entry name" value="CNMP_BINDING_3"/>
    <property type="match status" value="1"/>
</dbReference>
<dbReference type="InterPro" id="IPR000595">
    <property type="entry name" value="cNMP-bd_dom"/>
</dbReference>
<evidence type="ECO:0000313" key="9">
    <source>
        <dbReference type="EMBL" id="KAL1624006.1"/>
    </source>
</evidence>
<dbReference type="SUPFAM" id="SSF52091">
    <property type="entry name" value="SpoIIaa-like"/>
    <property type="match status" value="1"/>
</dbReference>
<dbReference type="PANTHER" id="PTHR43310">
    <property type="entry name" value="SULFATE TRANSPORTER YBAR-RELATED"/>
    <property type="match status" value="1"/>
</dbReference>
<reference evidence="9 10" key="1">
    <citation type="submission" date="2024-02" db="EMBL/GenBank/DDBJ databases">
        <title>De novo assembly and annotation of 12 fungi associated with fruit tree decline syndrome in Ontario, Canada.</title>
        <authorList>
            <person name="Sulman M."/>
            <person name="Ellouze W."/>
            <person name="Ilyukhin E."/>
        </authorList>
    </citation>
    <scope>NUCLEOTIDE SEQUENCE [LARGE SCALE GENOMIC DNA]</scope>
    <source>
        <strain evidence="9 10">M1-105</strain>
    </source>
</reference>
<sequence>MSRRQSKQPPGSPGAALPGQPKVQLPFTSPDVDDADFSSQTGESSTANTKPQPISSPPRPTSSTGGYLSSSFTRTPARSFYHQATHGSIDTPEYSSQSLRDKTQELSMHALSESGSFRSPSVLARHLSGSGSPRGRRSSELPYNYHNDTSDFESGGGGRDSLDIPIEEESEPSSPEPLHKVIPERLPRPKFASSTAGKLPSAAVAVNGGPDLPHHDPRRSSGDRHGTSETSSLLPKKAMGARPRSRKHYGATNTSSDVEDQRHGLRSRPAQFWHRVAHTAHEAVESCRRVANPKSWDSKAIVQAAVIEPVTSLPAVFLGLLLNVLDGLSYGMILFPLGEPIFAKLGVDGLSMFFVSCIVSQLVYSLGGSTFKGAVGSEMIEVVPFFHKMTYVIMARMGEAEPNAIIATVVLAYAVSSIITGLIFLVLGLFKLGDLVSFFPRNILNGCIGGVGFFLFVTGIEVSARLDGNLEYNLVTLHKLFQADTIALWVSPLALAIIYMVIKHYYDHPALMPAFIVLITGVFHIIVAGVSHFNLDKARHAGWVFDKPESGVPFYHFYSLYDFSVVDWSALLRTIPTMFALSFFGIIHVPINVPALALSAKEDDVDINRELIAHGLSNGLSGFVGSIQNYLVYVNSVMFMDHGGNSRMAGLLLAAATTGIWMAGPGLIGYVPIMVVGTLIFYLGLDLLKEALWDTLGRLRLLEYLTIITIVLIMGIYDFVWGVLAGIVLACLTYVVQTSRTPVIRSTYTGAIAQSTVRRPPLHQKYLREVGQQIYVAKIAGYLFFGTIVSVENDIRKLVDEEQFRTRPIRYVVLDLVHVIGIDYSAAEVLVRLNRILHRRNVTLVLSSISLNDEVGQGLSMVGLFAPAESNDEHCPPPQRFETLNKALEWCENELLGTLHERARSLGSPKEAEPVSISPPKPGNQTNPFDVGAFNSPRRALLQEAATLALKDQKNVTVDEHSNVLTPDKWKDFAQPIPLMLLTFQDLSDKDIDFWHRATPYFERREFPAGTVLYSRGDVPDGFYLVEKGSLRADYYLEQGHYYESIQAGTTCGELPFFSETDRTGNVVAETETVAWLLTRGKWNELERKQPEVASELLRICLKLTSERMNAITS</sequence>
<proteinExistence type="predicted"/>
<protein>
    <recommendedName>
        <fullName evidence="11">Sulfate transporter family protein</fullName>
    </recommendedName>
</protein>
<dbReference type="Gene3D" id="3.30.750.24">
    <property type="entry name" value="STAS domain"/>
    <property type="match status" value="1"/>
</dbReference>
<feature type="transmembrane region" description="Helical" evidence="6">
    <location>
        <begin position="442"/>
        <end position="460"/>
    </location>
</feature>
<feature type="region of interest" description="Disordered" evidence="5">
    <location>
        <begin position="1"/>
        <end position="265"/>
    </location>
</feature>
<evidence type="ECO:0000256" key="4">
    <source>
        <dbReference type="ARBA" id="ARBA00023136"/>
    </source>
</evidence>
<evidence type="ECO:0000256" key="2">
    <source>
        <dbReference type="ARBA" id="ARBA00022692"/>
    </source>
</evidence>
<keyword evidence="3 6" id="KW-1133">Transmembrane helix</keyword>
<dbReference type="Gene3D" id="2.60.120.10">
    <property type="entry name" value="Jelly Rolls"/>
    <property type="match status" value="1"/>
</dbReference>
<feature type="compositionally biased region" description="Basic and acidic residues" evidence="5">
    <location>
        <begin position="212"/>
        <end position="227"/>
    </location>
</feature>
<evidence type="ECO:0000256" key="5">
    <source>
        <dbReference type="SAM" id="MobiDB-lite"/>
    </source>
</evidence>
<comment type="subcellular location">
    <subcellularLocation>
        <location evidence="1">Membrane</location>
        <topology evidence="1">Multi-pass membrane protein</topology>
    </subcellularLocation>
</comment>
<keyword evidence="10" id="KW-1185">Reference proteome</keyword>
<dbReference type="SUPFAM" id="SSF51206">
    <property type="entry name" value="cAMP-binding domain-like"/>
    <property type="match status" value="1"/>
</dbReference>
<gene>
    <name evidence="9" type="ORF">SLS56_007988</name>
</gene>
<dbReference type="Pfam" id="PF01740">
    <property type="entry name" value="STAS"/>
    <property type="match status" value="1"/>
</dbReference>
<dbReference type="Proteomes" id="UP001521116">
    <property type="component" value="Unassembled WGS sequence"/>
</dbReference>
<dbReference type="Pfam" id="PF00916">
    <property type="entry name" value="Sulfate_transp"/>
    <property type="match status" value="1"/>
</dbReference>
<feature type="transmembrane region" description="Helical" evidence="6">
    <location>
        <begin position="651"/>
        <end position="684"/>
    </location>
</feature>